<accession>A0A1E1L0X7</accession>
<dbReference type="InParanoid" id="A0A1E1L0X7"/>
<reference evidence="2" key="1">
    <citation type="submission" date="2016-03" db="EMBL/GenBank/DDBJ databases">
        <authorList>
            <person name="Ploux O."/>
        </authorList>
    </citation>
    <scope>NUCLEOTIDE SEQUENCE [LARGE SCALE GENOMIC DNA]</scope>
    <source>
        <strain evidence="2">UK7</strain>
    </source>
</reference>
<gene>
    <name evidence="1" type="ORF">RCO7_14764</name>
</gene>
<dbReference type="AlphaFoldDB" id="A0A1E1L0X7"/>
<sequence length="182" mass="20525">MALLPNILGEGDIFLITCVDVKAMQVQGTGNSSPKCCFFEGRNARAKVPITYQNQVQTSGVSSMTSISEQCKLPTTVSFSRPVPRPIEIQSQLLDAQFRTGRLSSHIPIDWYQMKGYSPKERGFRRRLDNALVFTWPRNTPEEQQDFALLAPSFSFADLIQFISHPCPYRAFTGNHAKYCVQ</sequence>
<keyword evidence="2" id="KW-1185">Reference proteome</keyword>
<dbReference type="Proteomes" id="UP000178129">
    <property type="component" value="Unassembled WGS sequence"/>
</dbReference>
<protein>
    <submittedName>
        <fullName evidence="1">Uncharacterized protein</fullName>
    </submittedName>
</protein>
<evidence type="ECO:0000313" key="2">
    <source>
        <dbReference type="Proteomes" id="UP000178129"/>
    </source>
</evidence>
<dbReference type="EMBL" id="FJUW01000031">
    <property type="protein sequence ID" value="CZT04175.1"/>
    <property type="molecule type" value="Genomic_DNA"/>
</dbReference>
<proteinExistence type="predicted"/>
<evidence type="ECO:0000313" key="1">
    <source>
        <dbReference type="EMBL" id="CZT04175.1"/>
    </source>
</evidence>
<name>A0A1E1L0X7_9HELO</name>
<organism evidence="1 2">
    <name type="scientific">Rhynchosporium graminicola</name>
    <dbReference type="NCBI Taxonomy" id="2792576"/>
    <lineage>
        <taxon>Eukaryota</taxon>
        <taxon>Fungi</taxon>
        <taxon>Dikarya</taxon>
        <taxon>Ascomycota</taxon>
        <taxon>Pezizomycotina</taxon>
        <taxon>Leotiomycetes</taxon>
        <taxon>Helotiales</taxon>
        <taxon>Ploettnerulaceae</taxon>
        <taxon>Rhynchosporium</taxon>
    </lineage>
</organism>
<comment type="caution">
    <text evidence="1">The sequence shown here is derived from an EMBL/GenBank/DDBJ whole genome shotgun (WGS) entry which is preliminary data.</text>
</comment>